<keyword evidence="1" id="KW-0472">Membrane</keyword>
<evidence type="ECO:0000313" key="3">
    <source>
        <dbReference type="Proteomes" id="UP001320159"/>
    </source>
</evidence>
<keyword evidence="3" id="KW-1185">Reference proteome</keyword>
<evidence type="ECO:0000256" key="1">
    <source>
        <dbReference type="SAM" id="Phobius"/>
    </source>
</evidence>
<dbReference type="Pfam" id="PF05437">
    <property type="entry name" value="AzlD"/>
    <property type="match status" value="1"/>
</dbReference>
<sequence>MDNIWIIIICVALFTLAERMSFIMLSDRLNVPAWFKRGLKYVPPAVIAAIVFPSLFIMSGEMSVSLDNARMIAGLTAIVVAWKTRDAFMTIMAGMAVLWIISAI</sequence>
<gene>
    <name evidence="2" type="ORF">CUJ83_01380</name>
</gene>
<dbReference type="AlphaFoldDB" id="A0AAP2RBM4"/>
<proteinExistence type="predicted"/>
<feature type="transmembrane region" description="Helical" evidence="1">
    <location>
        <begin position="41"/>
        <end position="60"/>
    </location>
</feature>
<name>A0AAP2RBM4_9EURY</name>
<evidence type="ECO:0000313" key="2">
    <source>
        <dbReference type="EMBL" id="MCD1293645.1"/>
    </source>
</evidence>
<comment type="caution">
    <text evidence="2">The sequence shown here is derived from an EMBL/GenBank/DDBJ whole genome shotgun (WGS) entry which is preliminary data.</text>
</comment>
<organism evidence="2 3">
    <name type="scientific">Methanooceanicella nereidis</name>
    <dbReference type="NCBI Taxonomy" id="2052831"/>
    <lineage>
        <taxon>Archaea</taxon>
        <taxon>Methanobacteriati</taxon>
        <taxon>Methanobacteriota</taxon>
        <taxon>Stenosarchaea group</taxon>
        <taxon>Methanomicrobia</taxon>
        <taxon>Methanocellales</taxon>
        <taxon>Methanocellaceae</taxon>
        <taxon>Methanooceanicella</taxon>
    </lineage>
</organism>
<keyword evidence="1" id="KW-0812">Transmembrane</keyword>
<protein>
    <submittedName>
        <fullName evidence="2">Branched-chain amino acid ABC transporter permease</fullName>
    </submittedName>
</protein>
<feature type="transmembrane region" description="Helical" evidence="1">
    <location>
        <begin position="72"/>
        <end position="101"/>
    </location>
</feature>
<dbReference type="RefSeq" id="WP_230739732.1">
    <property type="nucleotide sequence ID" value="NZ_PGCK01000001.1"/>
</dbReference>
<keyword evidence="1" id="KW-1133">Transmembrane helix</keyword>
<reference evidence="2 3" key="1">
    <citation type="submission" date="2017-11" db="EMBL/GenBank/DDBJ databases">
        <title>Isolation and Characterization of Family Methanocellaceae Species from Potential Methane Hydrate Area Offshore Southwestern Taiwan.</title>
        <authorList>
            <person name="Zhang W.-L."/>
            <person name="Chen W.-C."/>
            <person name="Lai M.-C."/>
            <person name="Chen S.-C."/>
        </authorList>
    </citation>
    <scope>NUCLEOTIDE SEQUENCE [LARGE SCALE GENOMIC DNA]</scope>
    <source>
        <strain evidence="2 3">CWC-04</strain>
    </source>
</reference>
<accession>A0AAP2RBM4</accession>
<dbReference type="InterPro" id="IPR008407">
    <property type="entry name" value="Brnchd-chn_aa_trnsp_AzlD"/>
</dbReference>
<dbReference type="EMBL" id="PGCK01000001">
    <property type="protein sequence ID" value="MCD1293645.1"/>
    <property type="molecule type" value="Genomic_DNA"/>
</dbReference>
<dbReference type="Proteomes" id="UP001320159">
    <property type="component" value="Unassembled WGS sequence"/>
</dbReference>